<gene>
    <name evidence="1" type="ORF">ERS008198_04400</name>
</gene>
<reference evidence="1 2" key="1">
    <citation type="submission" date="2015-03" db="EMBL/GenBank/DDBJ databases">
        <authorList>
            <consortium name="Pathogen Informatics"/>
        </authorList>
    </citation>
    <scope>NUCLEOTIDE SEQUENCE [LARGE SCALE GENOMIC DNA]</scope>
    <source>
        <strain evidence="1 2">A1104</strain>
    </source>
</reference>
<organism evidence="1 2">
    <name type="scientific">Salmonella enterica subsp. enterica serovar Bovismorbificans</name>
    <dbReference type="NCBI Taxonomy" id="58097"/>
    <lineage>
        <taxon>Bacteria</taxon>
        <taxon>Pseudomonadati</taxon>
        <taxon>Pseudomonadota</taxon>
        <taxon>Gammaproteobacteria</taxon>
        <taxon>Enterobacterales</taxon>
        <taxon>Enterobacteriaceae</taxon>
        <taxon>Salmonella</taxon>
    </lineage>
</organism>
<dbReference type="EMBL" id="CQPA01000058">
    <property type="protein sequence ID" value="CNV11853.1"/>
    <property type="molecule type" value="Genomic_DNA"/>
</dbReference>
<proteinExistence type="predicted"/>
<evidence type="ECO:0000313" key="2">
    <source>
        <dbReference type="Proteomes" id="UP000041314"/>
    </source>
</evidence>
<accession>A0A655EC80</accession>
<dbReference type="AlphaFoldDB" id="A0A655EC80"/>
<sequence length="64" mass="7803">MTLGRFANRRLTRRAAIANWRDGCRLCRQRRVHRNIVHLLWILRQRIIQIALYFHALLTVSDHR</sequence>
<evidence type="ECO:0000313" key="1">
    <source>
        <dbReference type="EMBL" id="CNV11853.1"/>
    </source>
</evidence>
<name>A0A655EC80_SALET</name>
<protein>
    <submittedName>
        <fullName evidence="1">Uncharacterized protein</fullName>
    </submittedName>
</protein>
<dbReference type="Proteomes" id="UP000041314">
    <property type="component" value="Unassembled WGS sequence"/>
</dbReference>